<feature type="domain" description="DUF5698" evidence="2">
    <location>
        <begin position="15"/>
        <end position="72"/>
    </location>
</feature>
<accession>A0A1F7V9B3</accession>
<dbReference type="Pfam" id="PF18955">
    <property type="entry name" value="DUF5698"/>
    <property type="match status" value="1"/>
</dbReference>
<keyword evidence="1" id="KW-1133">Transmembrane helix</keyword>
<comment type="caution">
    <text evidence="3">The sequence shown here is derived from an EMBL/GenBank/DDBJ whole genome shotgun (WGS) entry which is preliminary data.</text>
</comment>
<evidence type="ECO:0000313" key="3">
    <source>
        <dbReference type="EMBL" id="OGL87116.1"/>
    </source>
</evidence>
<dbReference type="Proteomes" id="UP000176593">
    <property type="component" value="Unassembled WGS sequence"/>
</dbReference>
<gene>
    <name evidence="3" type="ORF">A3I41_04215</name>
</gene>
<evidence type="ECO:0000313" key="4">
    <source>
        <dbReference type="Proteomes" id="UP000176593"/>
    </source>
</evidence>
<evidence type="ECO:0000256" key="1">
    <source>
        <dbReference type="SAM" id="Phobius"/>
    </source>
</evidence>
<keyword evidence="1" id="KW-0812">Transmembrane</keyword>
<keyword evidence="1" id="KW-0472">Membrane</keyword>
<dbReference type="EMBL" id="MGEQ01000003">
    <property type="protein sequence ID" value="OGL87116.1"/>
    <property type="molecule type" value="Genomic_DNA"/>
</dbReference>
<feature type="transmembrane region" description="Helical" evidence="1">
    <location>
        <begin position="56"/>
        <end position="75"/>
    </location>
</feature>
<organism evidence="3 4">
    <name type="scientific">Candidatus Uhrbacteria bacterium RIFCSPLOWO2_02_FULL_48_18</name>
    <dbReference type="NCBI Taxonomy" id="1802408"/>
    <lineage>
        <taxon>Bacteria</taxon>
        <taxon>Candidatus Uhriibacteriota</taxon>
    </lineage>
</organism>
<evidence type="ECO:0000259" key="2">
    <source>
        <dbReference type="Pfam" id="PF18955"/>
    </source>
</evidence>
<dbReference type="InterPro" id="IPR044035">
    <property type="entry name" value="DUF5698"/>
</dbReference>
<sequence length="99" mass="11386">MMLFFIGLVEMIIATIWTRFVSQGKMFASAFITFVNILIWYYVLQEIISDLSDWTIIVLYAAGCAVGTMLGMYLFDREQKPKARPLTEVEIEHVLPDTV</sequence>
<protein>
    <recommendedName>
        <fullName evidence="2">DUF5698 domain-containing protein</fullName>
    </recommendedName>
</protein>
<reference evidence="3 4" key="1">
    <citation type="journal article" date="2016" name="Nat. Commun.">
        <title>Thousands of microbial genomes shed light on interconnected biogeochemical processes in an aquifer system.</title>
        <authorList>
            <person name="Anantharaman K."/>
            <person name="Brown C.T."/>
            <person name="Hug L.A."/>
            <person name="Sharon I."/>
            <person name="Castelle C.J."/>
            <person name="Probst A.J."/>
            <person name="Thomas B.C."/>
            <person name="Singh A."/>
            <person name="Wilkins M.J."/>
            <person name="Karaoz U."/>
            <person name="Brodie E.L."/>
            <person name="Williams K.H."/>
            <person name="Hubbard S.S."/>
            <person name="Banfield J.F."/>
        </authorList>
    </citation>
    <scope>NUCLEOTIDE SEQUENCE [LARGE SCALE GENOMIC DNA]</scope>
</reference>
<proteinExistence type="predicted"/>
<feature type="transmembrane region" description="Helical" evidence="1">
    <location>
        <begin position="26"/>
        <end position="44"/>
    </location>
</feature>
<dbReference type="AlphaFoldDB" id="A0A1F7V9B3"/>
<name>A0A1F7V9B3_9BACT</name>